<accession>A0A224Y5N2</accession>
<name>A0A224Y5N2_9ACAR</name>
<reference evidence="2" key="1">
    <citation type="journal article" date="2017" name="Parasit. Vectors">
        <title>Sialotranscriptomics of Rhipicephalus zambeziensis reveals intricate expression profiles of secretory proteins and suggests tight temporal transcriptional regulation during blood-feeding.</title>
        <authorList>
            <person name="de Castro M.H."/>
            <person name="de Klerk D."/>
            <person name="Pienaar R."/>
            <person name="Rees D.J.G."/>
            <person name="Mans B.J."/>
        </authorList>
    </citation>
    <scope>NUCLEOTIDE SEQUENCE</scope>
    <source>
        <tissue evidence="2">Salivary glands</tissue>
    </source>
</reference>
<sequence>MSQNLNILSLSLHSSPPVRKPISLLGRKDNQRHMTKGKRDRAERARSCTHSSDDCNSFTAKTLTISQQPILVAWLFTAAAIRNRYRAQCKKKKCSKPSGIRTQSLCVAVEPSTTKPSRRLDLYRENSKYRHPVGTGIALTETI</sequence>
<evidence type="ECO:0000313" key="2">
    <source>
        <dbReference type="EMBL" id="MAA12866.1"/>
    </source>
</evidence>
<feature type="region of interest" description="Disordered" evidence="1">
    <location>
        <begin position="19"/>
        <end position="48"/>
    </location>
</feature>
<proteinExistence type="predicted"/>
<organism evidence="2">
    <name type="scientific">Rhipicephalus zambeziensis</name>
    <dbReference type="NCBI Taxonomy" id="60191"/>
    <lineage>
        <taxon>Eukaryota</taxon>
        <taxon>Metazoa</taxon>
        <taxon>Ecdysozoa</taxon>
        <taxon>Arthropoda</taxon>
        <taxon>Chelicerata</taxon>
        <taxon>Arachnida</taxon>
        <taxon>Acari</taxon>
        <taxon>Parasitiformes</taxon>
        <taxon>Ixodida</taxon>
        <taxon>Ixodoidea</taxon>
        <taxon>Ixodidae</taxon>
        <taxon>Rhipicephalinae</taxon>
        <taxon>Rhipicephalus</taxon>
        <taxon>Rhipicephalus</taxon>
    </lineage>
</organism>
<dbReference type="EMBL" id="GFPF01001720">
    <property type="protein sequence ID" value="MAA12866.1"/>
    <property type="molecule type" value="Transcribed_RNA"/>
</dbReference>
<protein>
    <submittedName>
        <fullName evidence="2">Uncharacterized protein</fullName>
    </submittedName>
</protein>
<dbReference type="AlphaFoldDB" id="A0A224Y5N2"/>
<evidence type="ECO:0000256" key="1">
    <source>
        <dbReference type="SAM" id="MobiDB-lite"/>
    </source>
</evidence>